<dbReference type="AlphaFoldDB" id="A2E9Z4"/>
<protein>
    <submittedName>
        <fullName evidence="2">Uncharacterized protein</fullName>
    </submittedName>
</protein>
<reference evidence="2" key="2">
    <citation type="journal article" date="2007" name="Science">
        <title>Draft genome sequence of the sexually transmitted pathogen Trichomonas vaginalis.</title>
        <authorList>
            <person name="Carlton J.M."/>
            <person name="Hirt R.P."/>
            <person name="Silva J.C."/>
            <person name="Delcher A.L."/>
            <person name="Schatz M."/>
            <person name="Zhao Q."/>
            <person name="Wortman J.R."/>
            <person name="Bidwell S.L."/>
            <person name="Alsmark U.C.M."/>
            <person name="Besteiro S."/>
            <person name="Sicheritz-Ponten T."/>
            <person name="Noel C.J."/>
            <person name="Dacks J.B."/>
            <person name="Foster P.G."/>
            <person name="Simillion C."/>
            <person name="Van de Peer Y."/>
            <person name="Miranda-Saavedra D."/>
            <person name="Barton G.J."/>
            <person name="Westrop G.D."/>
            <person name="Mueller S."/>
            <person name="Dessi D."/>
            <person name="Fiori P.L."/>
            <person name="Ren Q."/>
            <person name="Paulsen I."/>
            <person name="Zhang H."/>
            <person name="Bastida-Corcuera F.D."/>
            <person name="Simoes-Barbosa A."/>
            <person name="Brown M.T."/>
            <person name="Hayes R.D."/>
            <person name="Mukherjee M."/>
            <person name="Okumura C.Y."/>
            <person name="Schneider R."/>
            <person name="Smith A.J."/>
            <person name="Vanacova S."/>
            <person name="Villalvazo M."/>
            <person name="Haas B.J."/>
            <person name="Pertea M."/>
            <person name="Feldblyum T.V."/>
            <person name="Utterback T.R."/>
            <person name="Shu C.L."/>
            <person name="Osoegawa K."/>
            <person name="de Jong P.J."/>
            <person name="Hrdy I."/>
            <person name="Horvathova L."/>
            <person name="Zubacova Z."/>
            <person name="Dolezal P."/>
            <person name="Malik S.B."/>
            <person name="Logsdon J.M. Jr."/>
            <person name="Henze K."/>
            <person name="Gupta A."/>
            <person name="Wang C.C."/>
            <person name="Dunne R.L."/>
            <person name="Upcroft J.A."/>
            <person name="Upcroft P."/>
            <person name="White O."/>
            <person name="Salzberg S.L."/>
            <person name="Tang P."/>
            <person name="Chiu C.-H."/>
            <person name="Lee Y.-S."/>
            <person name="Embley T.M."/>
            <person name="Coombs G.H."/>
            <person name="Mottram J.C."/>
            <person name="Tachezy J."/>
            <person name="Fraser-Liggett C.M."/>
            <person name="Johnson P.J."/>
        </authorList>
    </citation>
    <scope>NUCLEOTIDE SEQUENCE [LARGE SCALE GENOMIC DNA]</scope>
    <source>
        <strain evidence="2">G3</strain>
    </source>
</reference>
<evidence type="ECO:0000256" key="1">
    <source>
        <dbReference type="SAM" id="Coils"/>
    </source>
</evidence>
<dbReference type="KEGG" id="tva:4768491"/>
<dbReference type="Proteomes" id="UP000001542">
    <property type="component" value="Unassembled WGS sequence"/>
</dbReference>
<evidence type="ECO:0000313" key="3">
    <source>
        <dbReference type="Proteomes" id="UP000001542"/>
    </source>
</evidence>
<reference evidence="2" key="1">
    <citation type="submission" date="2006-10" db="EMBL/GenBank/DDBJ databases">
        <authorList>
            <person name="Amadeo P."/>
            <person name="Zhao Q."/>
            <person name="Wortman J."/>
            <person name="Fraser-Liggett C."/>
            <person name="Carlton J."/>
        </authorList>
    </citation>
    <scope>NUCLEOTIDE SEQUENCE</scope>
    <source>
        <strain evidence="2">G3</strain>
    </source>
</reference>
<gene>
    <name evidence="2" type="ORF">TVAG_184580</name>
</gene>
<keyword evidence="3" id="KW-1185">Reference proteome</keyword>
<evidence type="ECO:0000313" key="2">
    <source>
        <dbReference type="EMBL" id="EAY10556.1"/>
    </source>
</evidence>
<dbReference type="SMR" id="A2E9Z4"/>
<name>A2E9Z4_TRIV3</name>
<dbReference type="InParanoid" id="A2E9Z4"/>
<feature type="coiled-coil region" evidence="1">
    <location>
        <begin position="303"/>
        <end position="376"/>
    </location>
</feature>
<feature type="coiled-coil region" evidence="1">
    <location>
        <begin position="463"/>
        <end position="551"/>
    </location>
</feature>
<proteinExistence type="predicted"/>
<keyword evidence="1" id="KW-0175">Coiled coil</keyword>
<dbReference type="EMBL" id="DS113336">
    <property type="protein sequence ID" value="EAY10556.1"/>
    <property type="molecule type" value="Genomic_DNA"/>
</dbReference>
<dbReference type="VEuPathDB" id="TrichDB:TVAGG3_0180930"/>
<dbReference type="VEuPathDB" id="TrichDB:TVAG_184580"/>
<sequence length="568" mass="65250">MTSVNSGDEAPITRKEVIEILNKVVARLERYITNTLLTKKEKSSFERTLFALQDAGSNIISSLPSNKNGHKYSSSKFKQGQTDLTQNWNKFKLKVYTIQIKSPEQLCLDVLPDSLRIMGQTFSELIDSIPNSNQGKYIDLSSQLSDSCSMFERSTNEFLESIRSDEDIDNEIHNYKKTISSYRRHLFKNFEQLFRVKALTTEDKTTLISAHLDKMIEALLTLGTDPSKDLPKTIIHCDDYLKILLNDDENDNPTISTLLPGSLNVVSPTKQLSSKVQSIKSQKSPRASIISREIESPDLNSSIVDDEQQVSNLNDDISKTEKENLALEQELRDLENYKDNSQSLDQLIEEYLKERIEKLNNEILEMQNRVKAKNDELAEIGIQFNKEQAELAAKSKKLSEEYENLSISSSSNERNQLIDQKSSLSKEFQRVCAKLETILSDTKLYQQNTPQLINEEESLHDQTRKLKNEGKDLEINLDSLQSQSSKLSRYGDDIYNQINQRINEEMNQVSSLKRTKSELEDDIIQELQENLRITNKELSRISKQLQDMKKLYDAARFTRISNSFQELV</sequence>
<accession>A2E9Z4</accession>
<dbReference type="RefSeq" id="XP_001322779.1">
    <property type="nucleotide sequence ID" value="XM_001322744.1"/>
</dbReference>
<organism evidence="2 3">
    <name type="scientific">Trichomonas vaginalis (strain ATCC PRA-98 / G3)</name>
    <dbReference type="NCBI Taxonomy" id="412133"/>
    <lineage>
        <taxon>Eukaryota</taxon>
        <taxon>Metamonada</taxon>
        <taxon>Parabasalia</taxon>
        <taxon>Trichomonadida</taxon>
        <taxon>Trichomonadidae</taxon>
        <taxon>Trichomonas</taxon>
    </lineage>
</organism>